<dbReference type="AlphaFoldDB" id="A0A5N5FEV0"/>
<sequence>MGNAKESILFKPFYVLAESFIRKGIFSYLLLVSLMLGAWSRRLHVYSLDHSSECVTAFVTNGTLVSGDDGNVSTGDQTTHDAIVVACGSNDCDVYLPNCDGEYDSTFAADDGLAGDNNGGACRTET</sequence>
<accession>A0A5N5FEV0</accession>
<reference evidence="1 2" key="1">
    <citation type="submission" date="2019-09" db="EMBL/GenBank/DDBJ databases">
        <authorList>
            <person name="Ou C."/>
        </authorList>
    </citation>
    <scope>NUCLEOTIDE SEQUENCE [LARGE SCALE GENOMIC DNA]</scope>
    <source>
        <strain evidence="1">S2</strain>
        <tissue evidence="1">Leaf</tissue>
    </source>
</reference>
<keyword evidence="2" id="KW-1185">Reference proteome</keyword>
<name>A0A5N5FEV0_9ROSA</name>
<dbReference type="EMBL" id="SMOL01000753">
    <property type="protein sequence ID" value="KAB2599762.1"/>
    <property type="molecule type" value="Genomic_DNA"/>
</dbReference>
<evidence type="ECO:0000313" key="1">
    <source>
        <dbReference type="EMBL" id="KAB2599762.1"/>
    </source>
</evidence>
<proteinExistence type="predicted"/>
<gene>
    <name evidence="1" type="ORF">D8674_010033</name>
</gene>
<organism evidence="1 2">
    <name type="scientific">Pyrus ussuriensis x Pyrus communis</name>
    <dbReference type="NCBI Taxonomy" id="2448454"/>
    <lineage>
        <taxon>Eukaryota</taxon>
        <taxon>Viridiplantae</taxon>
        <taxon>Streptophyta</taxon>
        <taxon>Embryophyta</taxon>
        <taxon>Tracheophyta</taxon>
        <taxon>Spermatophyta</taxon>
        <taxon>Magnoliopsida</taxon>
        <taxon>eudicotyledons</taxon>
        <taxon>Gunneridae</taxon>
        <taxon>Pentapetalae</taxon>
        <taxon>rosids</taxon>
        <taxon>fabids</taxon>
        <taxon>Rosales</taxon>
        <taxon>Rosaceae</taxon>
        <taxon>Amygdaloideae</taxon>
        <taxon>Maleae</taxon>
        <taxon>Pyrus</taxon>
    </lineage>
</organism>
<protein>
    <submittedName>
        <fullName evidence="1">Uncharacterized protein</fullName>
    </submittedName>
</protein>
<reference evidence="1 2" key="3">
    <citation type="submission" date="2019-11" db="EMBL/GenBank/DDBJ databases">
        <title>A de novo genome assembly of a pear dwarfing rootstock.</title>
        <authorList>
            <person name="Wang F."/>
            <person name="Wang J."/>
            <person name="Li S."/>
            <person name="Zhang Y."/>
            <person name="Fang M."/>
            <person name="Ma L."/>
            <person name="Zhao Y."/>
            <person name="Jiang S."/>
        </authorList>
    </citation>
    <scope>NUCLEOTIDE SEQUENCE [LARGE SCALE GENOMIC DNA]</scope>
    <source>
        <strain evidence="1">S2</strain>
        <tissue evidence="1">Leaf</tissue>
    </source>
</reference>
<reference evidence="2" key="2">
    <citation type="submission" date="2019-10" db="EMBL/GenBank/DDBJ databases">
        <title>A de novo genome assembly of a pear dwarfing rootstock.</title>
        <authorList>
            <person name="Wang F."/>
            <person name="Wang J."/>
            <person name="Li S."/>
            <person name="Zhang Y."/>
            <person name="Fang M."/>
            <person name="Ma L."/>
            <person name="Zhao Y."/>
            <person name="Jiang S."/>
        </authorList>
    </citation>
    <scope>NUCLEOTIDE SEQUENCE [LARGE SCALE GENOMIC DNA]</scope>
</reference>
<evidence type="ECO:0000313" key="2">
    <source>
        <dbReference type="Proteomes" id="UP000327157"/>
    </source>
</evidence>
<comment type="caution">
    <text evidence="1">The sequence shown here is derived from an EMBL/GenBank/DDBJ whole genome shotgun (WGS) entry which is preliminary data.</text>
</comment>
<dbReference type="Proteomes" id="UP000327157">
    <property type="component" value="Chromosome 13"/>
</dbReference>